<dbReference type="Proteomes" id="UP000811609">
    <property type="component" value="Chromosome 8"/>
</dbReference>
<gene>
    <name evidence="1" type="ORF">CIPAW_08G049900</name>
</gene>
<dbReference type="AlphaFoldDB" id="A0A8T1PIU8"/>
<sequence>MGSSWDISFFTVTYSRSHCAGRYNRIPDPPCEGLGWSWGCSRVRHTARTFWEWQV</sequence>
<accession>A0A8T1PIU8</accession>
<dbReference type="EMBL" id="CM031816">
    <property type="protein sequence ID" value="KAG6644349.1"/>
    <property type="molecule type" value="Genomic_DNA"/>
</dbReference>
<comment type="caution">
    <text evidence="1">The sequence shown here is derived from an EMBL/GenBank/DDBJ whole genome shotgun (WGS) entry which is preliminary data.</text>
</comment>
<name>A0A8T1PIU8_CARIL</name>
<reference evidence="1" key="1">
    <citation type="submission" date="2020-12" db="EMBL/GenBank/DDBJ databases">
        <title>WGS assembly of Carya illinoinensis cv. Pawnee.</title>
        <authorList>
            <person name="Platts A."/>
            <person name="Shu S."/>
            <person name="Wright S."/>
            <person name="Barry K."/>
            <person name="Edger P."/>
            <person name="Pires J.C."/>
            <person name="Schmutz J."/>
        </authorList>
    </citation>
    <scope>NUCLEOTIDE SEQUENCE</scope>
    <source>
        <tissue evidence="1">Leaf</tissue>
    </source>
</reference>
<organism evidence="1 2">
    <name type="scientific">Carya illinoinensis</name>
    <name type="common">Pecan</name>
    <dbReference type="NCBI Taxonomy" id="32201"/>
    <lineage>
        <taxon>Eukaryota</taxon>
        <taxon>Viridiplantae</taxon>
        <taxon>Streptophyta</taxon>
        <taxon>Embryophyta</taxon>
        <taxon>Tracheophyta</taxon>
        <taxon>Spermatophyta</taxon>
        <taxon>Magnoliopsida</taxon>
        <taxon>eudicotyledons</taxon>
        <taxon>Gunneridae</taxon>
        <taxon>Pentapetalae</taxon>
        <taxon>rosids</taxon>
        <taxon>fabids</taxon>
        <taxon>Fagales</taxon>
        <taxon>Juglandaceae</taxon>
        <taxon>Carya</taxon>
    </lineage>
</organism>
<protein>
    <submittedName>
        <fullName evidence="1">Uncharacterized protein</fullName>
    </submittedName>
</protein>
<evidence type="ECO:0000313" key="2">
    <source>
        <dbReference type="Proteomes" id="UP000811609"/>
    </source>
</evidence>
<evidence type="ECO:0000313" key="1">
    <source>
        <dbReference type="EMBL" id="KAG6644349.1"/>
    </source>
</evidence>
<keyword evidence="2" id="KW-1185">Reference proteome</keyword>
<proteinExistence type="predicted"/>